<dbReference type="InterPro" id="IPR000577">
    <property type="entry name" value="Carb_kinase_FGGY"/>
</dbReference>
<accession>A0A6J7K7A6</accession>
<evidence type="ECO:0000256" key="2">
    <source>
        <dbReference type="ARBA" id="ARBA00022777"/>
    </source>
</evidence>
<dbReference type="EMBL" id="CAFBNE010000044">
    <property type="protein sequence ID" value="CAB4950903.1"/>
    <property type="molecule type" value="Genomic_DNA"/>
</dbReference>
<evidence type="ECO:0000256" key="1">
    <source>
        <dbReference type="ARBA" id="ARBA00022679"/>
    </source>
</evidence>
<dbReference type="InterPro" id="IPR043129">
    <property type="entry name" value="ATPase_NBD"/>
</dbReference>
<proteinExistence type="predicted"/>
<dbReference type="GO" id="GO:0005975">
    <property type="term" value="P:carbohydrate metabolic process"/>
    <property type="evidence" value="ECO:0007669"/>
    <property type="project" value="InterPro"/>
</dbReference>
<sequence length="451" mass="47469">MGADILVGVDVGTTSVKAVAVSLAGQVLASASRPTPWRRNGAHADIDPRELADVTIAVCAEAAADERLGSPGEHVVRGIGVTGIAETGALLDSAGNPCAPALAWFDPRGDVQALRDRIDRTEFQRATGVRLNSKPSIAKIMWLQRNIPGADRAVRHLCVGEWIVRALGGDEVTESSLASRTGLFDVHERTTWQTATDIVGPLMPERHVWAGERVGTASGDVPQALRGAALTVAGHDHQTASLIAGACRDGALFDSMGTAEALIRTVARTLTRDEMQRLTDLDISVGWGVLPGHQILLAGRLTGLSLERVSSLLGATDRASRLALGVQALKTERGAMSPRIEQVDNESLSITGITDGVTPGLMWRVAVEDLTRIVDEPLGQMDEAVGPRLSSVVAGGWIHNAMVADAKQRQLGGYRVSELEEPGALGAAFLGGVAAGLLRRPDSGGVAHWLD</sequence>
<dbReference type="GO" id="GO:0016301">
    <property type="term" value="F:kinase activity"/>
    <property type="evidence" value="ECO:0007669"/>
    <property type="project" value="UniProtKB-KW"/>
</dbReference>
<dbReference type="AlphaFoldDB" id="A0A6J7K7A6"/>
<dbReference type="InterPro" id="IPR050406">
    <property type="entry name" value="FGGY_Carb_Kinase"/>
</dbReference>
<dbReference type="PIRSF" id="PIRSF000538">
    <property type="entry name" value="GlpK"/>
    <property type="match status" value="1"/>
</dbReference>
<protein>
    <submittedName>
        <fullName evidence="4">Unannotated protein</fullName>
    </submittedName>
</protein>
<dbReference type="Pfam" id="PF00370">
    <property type="entry name" value="FGGY_N"/>
    <property type="match status" value="1"/>
</dbReference>
<dbReference type="SUPFAM" id="SSF53067">
    <property type="entry name" value="Actin-like ATPase domain"/>
    <property type="match status" value="2"/>
</dbReference>
<dbReference type="PANTHER" id="PTHR43095:SF2">
    <property type="entry name" value="GLUCONOKINASE"/>
    <property type="match status" value="1"/>
</dbReference>
<gene>
    <name evidence="4" type="ORF">UFOPK3772_01538</name>
</gene>
<keyword evidence="1" id="KW-0808">Transferase</keyword>
<dbReference type="InterPro" id="IPR018484">
    <property type="entry name" value="FGGY_N"/>
</dbReference>
<evidence type="ECO:0000259" key="3">
    <source>
        <dbReference type="Pfam" id="PF00370"/>
    </source>
</evidence>
<organism evidence="4">
    <name type="scientific">freshwater metagenome</name>
    <dbReference type="NCBI Taxonomy" id="449393"/>
    <lineage>
        <taxon>unclassified sequences</taxon>
        <taxon>metagenomes</taxon>
        <taxon>ecological metagenomes</taxon>
    </lineage>
</organism>
<name>A0A6J7K7A6_9ZZZZ</name>
<feature type="domain" description="Carbohydrate kinase FGGY N-terminal" evidence="3">
    <location>
        <begin position="6"/>
        <end position="201"/>
    </location>
</feature>
<dbReference type="CDD" id="cd07773">
    <property type="entry name" value="ASKHA_NBD_FGGY_FK"/>
    <property type="match status" value="1"/>
</dbReference>
<dbReference type="Gene3D" id="3.30.420.40">
    <property type="match status" value="2"/>
</dbReference>
<reference evidence="4" key="1">
    <citation type="submission" date="2020-05" db="EMBL/GenBank/DDBJ databases">
        <authorList>
            <person name="Chiriac C."/>
            <person name="Salcher M."/>
            <person name="Ghai R."/>
            <person name="Kavagutti S V."/>
        </authorList>
    </citation>
    <scope>NUCLEOTIDE SEQUENCE</scope>
</reference>
<keyword evidence="2" id="KW-0418">Kinase</keyword>
<dbReference type="PANTHER" id="PTHR43095">
    <property type="entry name" value="SUGAR KINASE"/>
    <property type="match status" value="1"/>
</dbReference>
<evidence type="ECO:0000313" key="4">
    <source>
        <dbReference type="EMBL" id="CAB4950903.1"/>
    </source>
</evidence>